<evidence type="ECO:0000313" key="6">
    <source>
        <dbReference type="EMBL" id="KAF6164118.1"/>
    </source>
</evidence>
<keyword evidence="7" id="KW-1185">Reference proteome</keyword>
<protein>
    <submittedName>
        <fullName evidence="6">Uncharacterized protein</fullName>
    </submittedName>
</protein>
<reference evidence="6 7" key="1">
    <citation type="journal article" date="2020" name="IScience">
        <title>Genome Sequencing of the Endangered Kingdonia uniflora (Circaeasteraceae, Ranunculales) Reveals Potential Mechanisms of Evolutionary Specialization.</title>
        <authorList>
            <person name="Sun Y."/>
            <person name="Deng T."/>
            <person name="Zhang A."/>
            <person name="Moore M.J."/>
            <person name="Landis J.B."/>
            <person name="Lin N."/>
            <person name="Zhang H."/>
            <person name="Zhang X."/>
            <person name="Huang J."/>
            <person name="Zhang X."/>
            <person name="Sun H."/>
            <person name="Wang H."/>
        </authorList>
    </citation>
    <scope>NUCLEOTIDE SEQUENCE [LARGE SCALE GENOMIC DNA]</scope>
    <source>
        <strain evidence="6">TB1705</strain>
        <tissue evidence="6">Leaf</tissue>
    </source>
</reference>
<dbReference type="CDD" id="cd00167">
    <property type="entry name" value="SANT"/>
    <property type="match status" value="2"/>
</dbReference>
<gene>
    <name evidence="6" type="ORF">GIB67_017702</name>
</gene>
<feature type="domain" description="HTH myb-type" evidence="5">
    <location>
        <begin position="206"/>
        <end position="256"/>
    </location>
</feature>
<feature type="domain" description="Myb-like" evidence="4">
    <location>
        <begin position="202"/>
        <end position="252"/>
    </location>
</feature>
<name>A0A7J7NB82_9MAGN</name>
<dbReference type="InterPro" id="IPR017930">
    <property type="entry name" value="Myb_dom"/>
</dbReference>
<dbReference type="OrthoDB" id="2143914at2759"/>
<dbReference type="GO" id="GO:0000981">
    <property type="term" value="F:DNA-binding transcription factor activity, RNA polymerase II-specific"/>
    <property type="evidence" value="ECO:0007669"/>
    <property type="project" value="TreeGrafter"/>
</dbReference>
<dbReference type="Proteomes" id="UP000541444">
    <property type="component" value="Unassembled WGS sequence"/>
</dbReference>
<dbReference type="InterPro" id="IPR009057">
    <property type="entry name" value="Homeodomain-like_sf"/>
</dbReference>
<dbReference type="PROSITE" id="PS50090">
    <property type="entry name" value="MYB_LIKE"/>
    <property type="match status" value="2"/>
</dbReference>
<dbReference type="FunFam" id="1.10.10.60:FF:000010">
    <property type="entry name" value="Transcriptional activator Myb isoform A"/>
    <property type="match status" value="1"/>
</dbReference>
<evidence type="ECO:0000256" key="2">
    <source>
        <dbReference type="ARBA" id="ARBA00022737"/>
    </source>
</evidence>
<dbReference type="EMBL" id="JACGCM010000940">
    <property type="protein sequence ID" value="KAF6164118.1"/>
    <property type="molecule type" value="Genomic_DNA"/>
</dbReference>
<evidence type="ECO:0000259" key="5">
    <source>
        <dbReference type="PROSITE" id="PS51294"/>
    </source>
</evidence>
<dbReference type="SUPFAM" id="SSF46689">
    <property type="entry name" value="Homeodomain-like"/>
    <property type="match status" value="1"/>
</dbReference>
<evidence type="ECO:0000313" key="7">
    <source>
        <dbReference type="Proteomes" id="UP000541444"/>
    </source>
</evidence>
<keyword evidence="2" id="KW-0677">Repeat</keyword>
<organism evidence="6 7">
    <name type="scientific">Kingdonia uniflora</name>
    <dbReference type="NCBI Taxonomy" id="39325"/>
    <lineage>
        <taxon>Eukaryota</taxon>
        <taxon>Viridiplantae</taxon>
        <taxon>Streptophyta</taxon>
        <taxon>Embryophyta</taxon>
        <taxon>Tracheophyta</taxon>
        <taxon>Spermatophyta</taxon>
        <taxon>Magnoliopsida</taxon>
        <taxon>Ranunculales</taxon>
        <taxon>Circaeasteraceae</taxon>
        <taxon>Kingdonia</taxon>
    </lineage>
</organism>
<accession>A0A7J7NB82</accession>
<evidence type="ECO:0000259" key="4">
    <source>
        <dbReference type="PROSITE" id="PS50090"/>
    </source>
</evidence>
<dbReference type="GO" id="GO:0000978">
    <property type="term" value="F:RNA polymerase II cis-regulatory region sequence-specific DNA binding"/>
    <property type="evidence" value="ECO:0007669"/>
    <property type="project" value="TreeGrafter"/>
</dbReference>
<dbReference type="Gene3D" id="1.10.10.60">
    <property type="entry name" value="Homeodomain-like"/>
    <property type="match status" value="2"/>
</dbReference>
<keyword evidence="3" id="KW-0238">DNA-binding</keyword>
<dbReference type="PANTHER" id="PTHR45614:SF285">
    <property type="entry name" value="TRANSCRIPTION FACTOR MYB98"/>
    <property type="match status" value="1"/>
</dbReference>
<dbReference type="SMART" id="SM00717">
    <property type="entry name" value="SANT"/>
    <property type="match status" value="2"/>
</dbReference>
<dbReference type="PANTHER" id="PTHR45614">
    <property type="entry name" value="MYB PROTEIN-RELATED"/>
    <property type="match status" value="1"/>
</dbReference>
<sequence length="389" mass="44396">MEQGFRLSFMNPEVFNGVSLEACHSKDGTHHIDQSLFEGMLSNSKFGVSAPYLDPFDTFTSPSSNLSVNVESKAFMEGNRNVRLVEKFQSMGFFKNFTRISTQSMEGVSPNFQSVTLGATREIACVTTADNRFDQISGCMSMTTNGNDKGPNLVKGQWTPEEDRLLAELVEQYGLRKWSHIAQMLKGRIGKQCRERWHNHLRPNIKKETWSEEEDRILIQAHTEIGNKWAEIAKRLSGRTENSIKNHWNATKRRQFSKRKCRSSKYPTSSLLLQNYIKSLALMESASVDRYPTNNTFIPNPSINTMITMQESSGAVPNYGFNEVEFCFEKKMYPGRCSISSLFDGIIGSSVVDQKSLEMAEMPMEMGSMMQFEVKREMDLMEMITRNNF</sequence>
<comment type="subcellular location">
    <subcellularLocation>
        <location evidence="1">Nucleus</location>
    </subcellularLocation>
</comment>
<dbReference type="AlphaFoldDB" id="A0A7J7NB82"/>
<evidence type="ECO:0000256" key="1">
    <source>
        <dbReference type="ARBA" id="ARBA00004123"/>
    </source>
</evidence>
<dbReference type="InterPro" id="IPR001005">
    <property type="entry name" value="SANT/Myb"/>
</dbReference>
<evidence type="ECO:0000256" key="3">
    <source>
        <dbReference type="ARBA" id="ARBA00023125"/>
    </source>
</evidence>
<feature type="domain" description="Myb-like" evidence="4">
    <location>
        <begin position="150"/>
        <end position="201"/>
    </location>
</feature>
<proteinExistence type="predicted"/>
<dbReference type="Pfam" id="PF13921">
    <property type="entry name" value="Myb_DNA-bind_6"/>
    <property type="match status" value="1"/>
</dbReference>
<dbReference type="GO" id="GO:0005634">
    <property type="term" value="C:nucleus"/>
    <property type="evidence" value="ECO:0007669"/>
    <property type="project" value="UniProtKB-SubCell"/>
</dbReference>
<dbReference type="PROSITE" id="PS51294">
    <property type="entry name" value="HTH_MYB"/>
    <property type="match status" value="2"/>
</dbReference>
<dbReference type="InterPro" id="IPR050560">
    <property type="entry name" value="MYB_TF"/>
</dbReference>
<dbReference type="FunFam" id="1.10.10.60:FF:000381">
    <property type="entry name" value="Transcription factor MYB119"/>
    <property type="match status" value="1"/>
</dbReference>
<feature type="domain" description="HTH myb-type" evidence="5">
    <location>
        <begin position="150"/>
        <end position="205"/>
    </location>
</feature>
<comment type="caution">
    <text evidence="6">The sequence shown here is derived from an EMBL/GenBank/DDBJ whole genome shotgun (WGS) entry which is preliminary data.</text>
</comment>